<dbReference type="PROSITE" id="PS50013">
    <property type="entry name" value="CHROMO_2"/>
    <property type="match status" value="1"/>
</dbReference>
<protein>
    <recommendedName>
        <fullName evidence="1">Chromo domain-containing protein</fullName>
    </recommendedName>
</protein>
<dbReference type="Proteomes" id="UP001604336">
    <property type="component" value="Unassembled WGS sequence"/>
</dbReference>
<evidence type="ECO:0000313" key="3">
    <source>
        <dbReference type="EMBL" id="KAL2459974.1"/>
    </source>
</evidence>
<reference evidence="4" key="2">
    <citation type="submission" date="2024-07" db="EMBL/GenBank/DDBJ databases">
        <title>Two chromosome-level genome assemblies of Korean endemic species Abeliophyllum distichum and Forsythia ovata (Oleaceae).</title>
        <authorList>
            <person name="Jang H."/>
        </authorList>
    </citation>
    <scope>NUCLEOTIDE SEQUENCE [LARGE SCALE GENOMIC DNA]</scope>
</reference>
<dbReference type="Gene3D" id="2.40.50.40">
    <property type="match status" value="1"/>
</dbReference>
<keyword evidence="4" id="KW-1185">Reference proteome</keyword>
<accession>A0ABD1PBF3</accession>
<comment type="caution">
    <text evidence="2">The sequence shown here is derived from an EMBL/GenBank/DDBJ whole genome shotgun (WGS) entry which is preliminary data.</text>
</comment>
<dbReference type="AlphaFoldDB" id="A0ABD1PBF3"/>
<dbReference type="Pfam" id="PF24626">
    <property type="entry name" value="SH3_Tf2-1"/>
    <property type="match status" value="1"/>
</dbReference>
<dbReference type="Pfam" id="PF00385">
    <property type="entry name" value="Chromo"/>
    <property type="match status" value="1"/>
</dbReference>
<dbReference type="PANTHER" id="PTHR46148:SF52">
    <property type="entry name" value="OS04G0603800 PROTEIN"/>
    <property type="match status" value="1"/>
</dbReference>
<dbReference type="PANTHER" id="PTHR46148">
    <property type="entry name" value="CHROMO DOMAIN-CONTAINING PROTEIN"/>
    <property type="match status" value="1"/>
</dbReference>
<dbReference type="InterPro" id="IPR056924">
    <property type="entry name" value="SH3_Tf2-1"/>
</dbReference>
<organism evidence="2 4">
    <name type="scientific">Abeliophyllum distichum</name>
    <dbReference type="NCBI Taxonomy" id="126358"/>
    <lineage>
        <taxon>Eukaryota</taxon>
        <taxon>Viridiplantae</taxon>
        <taxon>Streptophyta</taxon>
        <taxon>Embryophyta</taxon>
        <taxon>Tracheophyta</taxon>
        <taxon>Spermatophyta</taxon>
        <taxon>Magnoliopsida</taxon>
        <taxon>eudicotyledons</taxon>
        <taxon>Gunneridae</taxon>
        <taxon>Pentapetalae</taxon>
        <taxon>asterids</taxon>
        <taxon>lamiids</taxon>
        <taxon>Lamiales</taxon>
        <taxon>Oleaceae</taxon>
        <taxon>Forsythieae</taxon>
        <taxon>Abeliophyllum</taxon>
    </lineage>
</organism>
<dbReference type="InterPro" id="IPR000953">
    <property type="entry name" value="Chromo/chromo_shadow_dom"/>
</dbReference>
<proteinExistence type="predicted"/>
<feature type="domain" description="Chromo" evidence="1">
    <location>
        <begin position="189"/>
        <end position="230"/>
    </location>
</feature>
<name>A0ABD1PBF3_9LAMI</name>
<dbReference type="InterPro" id="IPR016197">
    <property type="entry name" value="Chromo-like_dom_sf"/>
</dbReference>
<evidence type="ECO:0000259" key="1">
    <source>
        <dbReference type="PROSITE" id="PS50013"/>
    </source>
</evidence>
<dbReference type="InterPro" id="IPR023780">
    <property type="entry name" value="Chromo_domain"/>
</dbReference>
<sequence>MGEEAVELCSKESGSQVEMIEGIQMSRCINQQQYGLVGQFWAIIEESEGNDPPGAIQAVVTGFEDVLRERYKMDQQLKESLAQARARMNHYADKRRTEREFQEGERVYLKLHPYQQQSVIGRLNHKISPSYYGPYQIERKVGAVAYKLILPVGSKIHSTFHVSLLKKKIGDRTVVIQQLPSEVSLDEIKQPEKILQTKIFRKGNSAGTHWLIKWVGQSMEDATWKDSDQILKEFPTFQPWGQGLFKGDGCQNQALPTATVEEGNAELTANLNSEEDDSDDTVLV</sequence>
<dbReference type="EMBL" id="JBFOLK010000014">
    <property type="protein sequence ID" value="KAL2459974.1"/>
    <property type="molecule type" value="Genomic_DNA"/>
</dbReference>
<dbReference type="SUPFAM" id="SSF54160">
    <property type="entry name" value="Chromo domain-like"/>
    <property type="match status" value="1"/>
</dbReference>
<dbReference type="EMBL" id="JBFOLK010000014">
    <property type="protein sequence ID" value="KAL2459971.1"/>
    <property type="molecule type" value="Genomic_DNA"/>
</dbReference>
<reference evidence="2" key="1">
    <citation type="submission" date="2024-07" db="EMBL/GenBank/DDBJ databases">
        <title>Two chromosome-level genome assemblies of Korean endemic species Abeliophyllum distichum and Forsythia ovata (Oleaceae).</title>
        <authorList>
            <person name="Mun J.H."/>
        </authorList>
    </citation>
    <scope>NUCLEOTIDE SEQUENCE</scope>
    <source>
        <strain evidence="2">KNKB198505000391</strain>
        <tissue evidence="2">Leaf</tissue>
    </source>
</reference>
<evidence type="ECO:0000313" key="4">
    <source>
        <dbReference type="Proteomes" id="UP001604336"/>
    </source>
</evidence>
<evidence type="ECO:0000313" key="2">
    <source>
        <dbReference type="EMBL" id="KAL2459971.1"/>
    </source>
</evidence>
<gene>
    <name evidence="2" type="ORF">Adt_43391</name>
    <name evidence="3" type="ORF">Adt_43394</name>
</gene>